<reference evidence="1" key="1">
    <citation type="submission" date="2014-11" db="EMBL/GenBank/DDBJ databases">
        <authorList>
            <person name="Amaro Gonzalez C."/>
        </authorList>
    </citation>
    <scope>NUCLEOTIDE SEQUENCE</scope>
</reference>
<organism evidence="1">
    <name type="scientific">Anguilla anguilla</name>
    <name type="common">European freshwater eel</name>
    <name type="synonym">Muraena anguilla</name>
    <dbReference type="NCBI Taxonomy" id="7936"/>
    <lineage>
        <taxon>Eukaryota</taxon>
        <taxon>Metazoa</taxon>
        <taxon>Chordata</taxon>
        <taxon>Craniata</taxon>
        <taxon>Vertebrata</taxon>
        <taxon>Euteleostomi</taxon>
        <taxon>Actinopterygii</taxon>
        <taxon>Neopterygii</taxon>
        <taxon>Teleostei</taxon>
        <taxon>Anguilliformes</taxon>
        <taxon>Anguillidae</taxon>
        <taxon>Anguilla</taxon>
    </lineage>
</organism>
<dbReference type="EMBL" id="GBXM01104111">
    <property type="protein sequence ID" value="JAH04466.1"/>
    <property type="molecule type" value="Transcribed_RNA"/>
</dbReference>
<accession>A0A0E9PIN1</accession>
<protein>
    <submittedName>
        <fullName evidence="1">Uncharacterized protein</fullName>
    </submittedName>
</protein>
<reference evidence="1" key="2">
    <citation type="journal article" date="2015" name="Fish Shellfish Immunol.">
        <title>Early steps in the European eel (Anguilla anguilla)-Vibrio vulnificus interaction in the gills: Role of the RtxA13 toxin.</title>
        <authorList>
            <person name="Callol A."/>
            <person name="Pajuelo D."/>
            <person name="Ebbesson L."/>
            <person name="Teles M."/>
            <person name="MacKenzie S."/>
            <person name="Amaro C."/>
        </authorList>
    </citation>
    <scope>NUCLEOTIDE SEQUENCE</scope>
</reference>
<name>A0A0E9PIN1_ANGAN</name>
<sequence>MCAVQTINALGGKLISNTDKHNSFLTVTLKRKLYINEVLLEFAYLGKKNS</sequence>
<evidence type="ECO:0000313" key="1">
    <source>
        <dbReference type="EMBL" id="JAH04466.1"/>
    </source>
</evidence>
<dbReference type="AlphaFoldDB" id="A0A0E9PIN1"/>
<proteinExistence type="predicted"/>